<comment type="caution">
    <text evidence="1">The sequence shown here is derived from an EMBL/GenBank/DDBJ whole genome shotgun (WGS) entry which is preliminary data.</text>
</comment>
<proteinExistence type="predicted"/>
<keyword evidence="2" id="KW-1185">Reference proteome</keyword>
<evidence type="ECO:0000313" key="1">
    <source>
        <dbReference type="EMBL" id="CAG8574234.1"/>
    </source>
</evidence>
<name>A0ACA9M8W3_9GLOM</name>
<sequence length="325" mass="37873">LSNTYNTFDRRVKEIDNRWQEQFESLKNQMDIKLRLLNRFEGMNANDELVYQLSTLQEQLEEYKVVSAHSEELEIKLRTTESRVRELEYREKQAEERLKVEKQGAKEKVESLIENIKDIEAQLQAQNRRNSQLQEMMSMQKASMEEATNESKVREAKVENTFAMLNEQLREQLEEKNKTIENERRRVKNLEDQFSSMLEEQKRLHLQIEGRETMISKVLSGLQMINQRKDVIENAALKNITEDMQIALSLDRKPSYQPPAYINPPWKPAGNNRAVAHPKKTTVKTPSIKSSIPVSSKSKGVNSTKSLIPTPSEKIANEKSYFNKS</sequence>
<dbReference type="EMBL" id="CAJVQC010007026">
    <property type="protein sequence ID" value="CAG8574234.1"/>
    <property type="molecule type" value="Genomic_DNA"/>
</dbReference>
<accession>A0ACA9M8W3</accession>
<organism evidence="1 2">
    <name type="scientific">Racocetra persica</name>
    <dbReference type="NCBI Taxonomy" id="160502"/>
    <lineage>
        <taxon>Eukaryota</taxon>
        <taxon>Fungi</taxon>
        <taxon>Fungi incertae sedis</taxon>
        <taxon>Mucoromycota</taxon>
        <taxon>Glomeromycotina</taxon>
        <taxon>Glomeromycetes</taxon>
        <taxon>Diversisporales</taxon>
        <taxon>Gigasporaceae</taxon>
        <taxon>Racocetra</taxon>
    </lineage>
</organism>
<evidence type="ECO:0000313" key="2">
    <source>
        <dbReference type="Proteomes" id="UP000789920"/>
    </source>
</evidence>
<reference evidence="1" key="1">
    <citation type="submission" date="2021-06" db="EMBL/GenBank/DDBJ databases">
        <authorList>
            <person name="Kallberg Y."/>
            <person name="Tangrot J."/>
            <person name="Rosling A."/>
        </authorList>
    </citation>
    <scope>NUCLEOTIDE SEQUENCE</scope>
    <source>
        <strain evidence="1">MA461A</strain>
    </source>
</reference>
<feature type="non-terminal residue" evidence="1">
    <location>
        <position position="1"/>
    </location>
</feature>
<protein>
    <submittedName>
        <fullName evidence="1">23914_t:CDS:1</fullName>
    </submittedName>
</protein>
<gene>
    <name evidence="1" type="ORF">RPERSI_LOCUS4875</name>
</gene>
<dbReference type="Proteomes" id="UP000789920">
    <property type="component" value="Unassembled WGS sequence"/>
</dbReference>